<evidence type="ECO:0000313" key="2">
    <source>
        <dbReference type="EMBL" id="KAF4133969.1"/>
    </source>
</evidence>
<sequence length="201" mass="22615">VMQLEVHYAPYPTGQINEFESCTNNACPSIKSSPNTSGCDSERVYQEGPQSKGWFAEGERISIRLRHDAAKQAYDGLLLGDGGQPTGKNAVSARNTAPRADVDSRTLREKSSFWQDVQAAFVQRYPLDHEQNQLMFDHELFRRVDPSLVKPHSSKKLYDMSKEIIRLYFSADERITASGQNENDFPNSVNKNGAVPYLRNG</sequence>
<comment type="caution">
    <text evidence="2">The sequence shown here is derived from an EMBL/GenBank/DDBJ whole genome shotgun (WGS) entry which is preliminary data.</text>
</comment>
<name>A0A8S9U470_PHYIN</name>
<feature type="compositionally biased region" description="Polar residues" evidence="1">
    <location>
        <begin position="179"/>
        <end position="191"/>
    </location>
</feature>
<accession>A0A8S9U470</accession>
<protein>
    <submittedName>
        <fullName evidence="2">Uncharacterized protein</fullName>
    </submittedName>
</protein>
<feature type="region of interest" description="Disordered" evidence="1">
    <location>
        <begin position="179"/>
        <end position="201"/>
    </location>
</feature>
<gene>
    <name evidence="2" type="ORF">GN958_ATG16814</name>
</gene>
<evidence type="ECO:0000313" key="3">
    <source>
        <dbReference type="Proteomes" id="UP000704712"/>
    </source>
</evidence>
<reference evidence="2" key="1">
    <citation type="submission" date="2020-03" db="EMBL/GenBank/DDBJ databases">
        <title>Hybrid Assembly of Korean Phytophthora infestans isolates.</title>
        <authorList>
            <person name="Prokchorchik M."/>
            <person name="Lee Y."/>
            <person name="Seo J."/>
            <person name="Cho J.-H."/>
            <person name="Park Y.-E."/>
            <person name="Jang D.-C."/>
            <person name="Im J.-S."/>
            <person name="Choi J.-G."/>
            <person name="Park H.-J."/>
            <person name="Lee G.-B."/>
            <person name="Lee Y.-G."/>
            <person name="Hong S.-Y."/>
            <person name="Cho K."/>
            <person name="Sohn K.H."/>
        </authorList>
    </citation>
    <scope>NUCLEOTIDE SEQUENCE</scope>
    <source>
        <strain evidence="2">KR_2_A2</strain>
    </source>
</reference>
<proteinExistence type="predicted"/>
<dbReference type="Proteomes" id="UP000704712">
    <property type="component" value="Unassembled WGS sequence"/>
</dbReference>
<feature type="non-terminal residue" evidence="2">
    <location>
        <position position="201"/>
    </location>
</feature>
<dbReference type="EMBL" id="JAACNO010002350">
    <property type="protein sequence ID" value="KAF4133969.1"/>
    <property type="molecule type" value="Genomic_DNA"/>
</dbReference>
<organism evidence="2 3">
    <name type="scientific">Phytophthora infestans</name>
    <name type="common">Potato late blight agent</name>
    <name type="synonym">Botrytis infestans</name>
    <dbReference type="NCBI Taxonomy" id="4787"/>
    <lineage>
        <taxon>Eukaryota</taxon>
        <taxon>Sar</taxon>
        <taxon>Stramenopiles</taxon>
        <taxon>Oomycota</taxon>
        <taxon>Peronosporomycetes</taxon>
        <taxon>Peronosporales</taxon>
        <taxon>Peronosporaceae</taxon>
        <taxon>Phytophthora</taxon>
    </lineage>
</organism>
<evidence type="ECO:0000256" key="1">
    <source>
        <dbReference type="SAM" id="MobiDB-lite"/>
    </source>
</evidence>
<dbReference type="AlphaFoldDB" id="A0A8S9U470"/>